<name>A0ABT9XXW9_9BACI</name>
<dbReference type="InterPro" id="IPR015797">
    <property type="entry name" value="NUDIX_hydrolase-like_dom_sf"/>
</dbReference>
<accession>A0ABT9XXW9</accession>
<dbReference type="EMBL" id="JAUSTW010000005">
    <property type="protein sequence ID" value="MDQ0200206.1"/>
    <property type="molecule type" value="Genomic_DNA"/>
</dbReference>
<keyword evidence="2" id="KW-1185">Reference proteome</keyword>
<evidence type="ECO:0000313" key="1">
    <source>
        <dbReference type="EMBL" id="MDQ0200206.1"/>
    </source>
</evidence>
<evidence type="ECO:0000313" key="2">
    <source>
        <dbReference type="Proteomes" id="UP001224122"/>
    </source>
</evidence>
<protein>
    <recommendedName>
        <fullName evidence="3">DNA mismatch repair protein MutT</fullName>
    </recommendedName>
</protein>
<dbReference type="Proteomes" id="UP001224122">
    <property type="component" value="Unassembled WGS sequence"/>
</dbReference>
<comment type="caution">
    <text evidence="1">The sequence shown here is derived from an EMBL/GenBank/DDBJ whole genome shotgun (WGS) entry which is preliminary data.</text>
</comment>
<organism evidence="1 2">
    <name type="scientific">Neobacillus ginsengisoli</name>
    <dbReference type="NCBI Taxonomy" id="904295"/>
    <lineage>
        <taxon>Bacteria</taxon>
        <taxon>Bacillati</taxon>
        <taxon>Bacillota</taxon>
        <taxon>Bacilli</taxon>
        <taxon>Bacillales</taxon>
        <taxon>Bacillaceae</taxon>
        <taxon>Neobacillus</taxon>
    </lineage>
</organism>
<dbReference type="Gene3D" id="3.90.79.10">
    <property type="entry name" value="Nucleoside Triphosphate Pyrophosphohydrolase"/>
    <property type="match status" value="1"/>
</dbReference>
<proteinExistence type="predicted"/>
<gene>
    <name evidence="1" type="ORF">J2S10_003389</name>
</gene>
<sequence>MKLKLFGVYSGKELINRVEVSGDEYHPVAIVYVCTEYDGEITPENNQAIEAQFFKLNQLPEQIVPFIKNKLVELKGQLTKIKDSY</sequence>
<reference evidence="1 2" key="1">
    <citation type="submission" date="2023-07" db="EMBL/GenBank/DDBJ databases">
        <title>Genomic Encyclopedia of Type Strains, Phase IV (KMG-IV): sequencing the most valuable type-strain genomes for metagenomic binning, comparative biology and taxonomic classification.</title>
        <authorList>
            <person name="Goeker M."/>
        </authorList>
    </citation>
    <scope>NUCLEOTIDE SEQUENCE [LARGE SCALE GENOMIC DNA]</scope>
    <source>
        <strain evidence="1 2">DSM 27594</strain>
    </source>
</reference>
<evidence type="ECO:0008006" key="3">
    <source>
        <dbReference type="Google" id="ProtNLM"/>
    </source>
</evidence>
<dbReference type="SUPFAM" id="SSF55811">
    <property type="entry name" value="Nudix"/>
    <property type="match status" value="1"/>
</dbReference>